<accession>A0ABQ5VD72</accession>
<protein>
    <submittedName>
        <fullName evidence="1">Uncharacterized protein</fullName>
    </submittedName>
</protein>
<dbReference type="RefSeq" id="WP_284369796.1">
    <property type="nucleotide sequence ID" value="NZ_BSNL01000001.1"/>
</dbReference>
<evidence type="ECO:0000313" key="2">
    <source>
        <dbReference type="Proteomes" id="UP001161388"/>
    </source>
</evidence>
<gene>
    <name evidence="1" type="ORF">GCM10007927_02620</name>
</gene>
<keyword evidence="2" id="KW-1185">Reference proteome</keyword>
<sequence length="240" mass="27279">MDINWKAATKADRAALYHVARTIADTSSLSVEAIMEHAFGHTLVAGTDYLSNFRSGAIGRNKAKLIHDWIAEHHVETAHTVDPRIFPKLHTDAWGRYIEEHGIRGQLQIKRFTKDELNLIKKVKDRDLPDATLKLGEKFCFFLRTDANVHAIRFERYKGEWHVMPLGINGSPTFQLRHNEPHFPIDASGAIERLTEESDLNMHRFAFVVSQDTNDLPCSPDIKDIGQAANLHYIDVLFSA</sequence>
<reference evidence="1" key="2">
    <citation type="submission" date="2023-01" db="EMBL/GenBank/DDBJ databases">
        <title>Draft genome sequence of Sulfitobacter pacificus strain NBRC 109915.</title>
        <authorList>
            <person name="Sun Q."/>
            <person name="Mori K."/>
        </authorList>
    </citation>
    <scope>NUCLEOTIDE SEQUENCE</scope>
    <source>
        <strain evidence="1">NBRC 109915</strain>
    </source>
</reference>
<reference evidence="1" key="1">
    <citation type="journal article" date="2014" name="Int. J. Syst. Evol. Microbiol.">
        <title>Complete genome of a new Firmicutes species belonging to the dominant human colonic microbiota ('Ruminococcus bicirculans') reveals two chromosomes and a selective capacity to utilize plant glucans.</title>
        <authorList>
            <consortium name="NISC Comparative Sequencing Program"/>
            <person name="Wegmann U."/>
            <person name="Louis P."/>
            <person name="Goesmann A."/>
            <person name="Henrissat B."/>
            <person name="Duncan S.H."/>
            <person name="Flint H.J."/>
        </authorList>
    </citation>
    <scope>NUCLEOTIDE SEQUENCE</scope>
    <source>
        <strain evidence="1">NBRC 109915</strain>
    </source>
</reference>
<name>A0ABQ5VD72_9RHOB</name>
<evidence type="ECO:0000313" key="1">
    <source>
        <dbReference type="EMBL" id="GLQ25459.1"/>
    </source>
</evidence>
<dbReference type="EMBL" id="BSNL01000001">
    <property type="protein sequence ID" value="GLQ25459.1"/>
    <property type="molecule type" value="Genomic_DNA"/>
</dbReference>
<proteinExistence type="predicted"/>
<dbReference type="Proteomes" id="UP001161388">
    <property type="component" value="Unassembled WGS sequence"/>
</dbReference>
<organism evidence="1 2">
    <name type="scientific">Sulfitobacter pacificus</name>
    <dbReference type="NCBI Taxonomy" id="1499314"/>
    <lineage>
        <taxon>Bacteria</taxon>
        <taxon>Pseudomonadati</taxon>
        <taxon>Pseudomonadota</taxon>
        <taxon>Alphaproteobacteria</taxon>
        <taxon>Rhodobacterales</taxon>
        <taxon>Roseobacteraceae</taxon>
        <taxon>Sulfitobacter</taxon>
    </lineage>
</organism>
<comment type="caution">
    <text evidence="1">The sequence shown here is derived from an EMBL/GenBank/DDBJ whole genome shotgun (WGS) entry which is preliminary data.</text>
</comment>